<dbReference type="GO" id="GO:0015562">
    <property type="term" value="F:efflux transmembrane transporter activity"/>
    <property type="evidence" value="ECO:0007669"/>
    <property type="project" value="TreeGrafter"/>
</dbReference>
<organism evidence="3">
    <name type="scientific">hydrothermal vent metagenome</name>
    <dbReference type="NCBI Taxonomy" id="652676"/>
    <lineage>
        <taxon>unclassified sequences</taxon>
        <taxon>metagenomes</taxon>
        <taxon>ecological metagenomes</taxon>
    </lineage>
</organism>
<dbReference type="Pfam" id="PF25973">
    <property type="entry name" value="BSH_CzcB"/>
    <property type="match status" value="1"/>
</dbReference>
<dbReference type="Gene3D" id="2.40.30.170">
    <property type="match status" value="1"/>
</dbReference>
<evidence type="ECO:0000313" key="3">
    <source>
        <dbReference type="EMBL" id="SFV89625.1"/>
    </source>
</evidence>
<reference evidence="3" key="1">
    <citation type="submission" date="2016-10" db="EMBL/GenBank/DDBJ databases">
        <authorList>
            <person name="de Groot N.N."/>
        </authorList>
    </citation>
    <scope>NUCLEOTIDE SEQUENCE</scope>
</reference>
<feature type="domain" description="CzcB-like barrel-sandwich hybrid" evidence="2">
    <location>
        <begin position="74"/>
        <end position="211"/>
    </location>
</feature>
<dbReference type="AlphaFoldDB" id="A0A1W1E6Q1"/>
<evidence type="ECO:0000259" key="2">
    <source>
        <dbReference type="Pfam" id="PF25973"/>
    </source>
</evidence>
<sequence length="361" mass="39573">MSKKRVVTIVSIAAVALLLVKGKGLLDERRAEVKEQPSPAAQKVWVRVVRAKQGVLEEKLPFLAEIVSDKSIALSTKLPGYVKKVMVEESQRVKEGDLLVRIDSFELRSNIDALEKTLVAQKSDLALAESIYARNRKLVAIGGISKETFTASKVAMEMKASALENTKQKLSQLEHQLSYLDIKAPFDGIVEHIVLHEGDLAVTGKSVLTMSNEKQKLLFSYTPSADAQIKKEQDVFYDNRVIGYVKSIYPAARNGLRVAEVALNEALKLPSGSFINMEVLTRKAKGCILPDTTIVHKKNGTFVMAYDKGRFTPKKVEVLLSGKNSILLKTCPVLPVASASETKLSTLPAYKNVGVTGVGHE</sequence>
<evidence type="ECO:0000256" key="1">
    <source>
        <dbReference type="SAM" id="Coils"/>
    </source>
</evidence>
<dbReference type="PANTHER" id="PTHR30469">
    <property type="entry name" value="MULTIDRUG RESISTANCE PROTEIN MDTA"/>
    <property type="match status" value="1"/>
</dbReference>
<dbReference type="InterPro" id="IPR058647">
    <property type="entry name" value="BSH_CzcB-like"/>
</dbReference>
<proteinExistence type="predicted"/>
<protein>
    <submittedName>
        <fullName evidence="3">RND efflux system, membrane fusion protein CmeA</fullName>
    </submittedName>
</protein>
<dbReference type="EMBL" id="FPIB01000001">
    <property type="protein sequence ID" value="SFV89625.1"/>
    <property type="molecule type" value="Genomic_DNA"/>
</dbReference>
<dbReference type="Gene3D" id="2.40.50.100">
    <property type="match status" value="1"/>
</dbReference>
<dbReference type="InterPro" id="IPR006143">
    <property type="entry name" value="RND_pump_MFP"/>
</dbReference>
<dbReference type="SUPFAM" id="SSF111369">
    <property type="entry name" value="HlyD-like secretion proteins"/>
    <property type="match status" value="1"/>
</dbReference>
<accession>A0A1W1E6Q1</accession>
<gene>
    <name evidence="3" type="ORF">MNB_SV-4-192</name>
</gene>
<feature type="coiled-coil region" evidence="1">
    <location>
        <begin position="153"/>
        <end position="183"/>
    </location>
</feature>
<dbReference type="NCBIfam" id="TIGR01730">
    <property type="entry name" value="RND_mfp"/>
    <property type="match status" value="1"/>
</dbReference>
<dbReference type="Gene3D" id="1.10.287.470">
    <property type="entry name" value="Helix hairpin bin"/>
    <property type="match status" value="1"/>
</dbReference>
<dbReference type="PANTHER" id="PTHR30469:SF15">
    <property type="entry name" value="HLYD FAMILY OF SECRETION PROTEINS"/>
    <property type="match status" value="1"/>
</dbReference>
<dbReference type="GO" id="GO:1990281">
    <property type="term" value="C:efflux pump complex"/>
    <property type="evidence" value="ECO:0007669"/>
    <property type="project" value="TreeGrafter"/>
</dbReference>
<keyword evidence="1" id="KW-0175">Coiled coil</keyword>
<name>A0A1W1E6Q1_9ZZZZ</name>